<dbReference type="InterPro" id="IPR006619">
    <property type="entry name" value="PGRP_domain_met/bac"/>
</dbReference>
<dbReference type="SMART" id="SM00644">
    <property type="entry name" value="Ami_2"/>
    <property type="match status" value="1"/>
</dbReference>
<dbReference type="Pfam" id="PF01476">
    <property type="entry name" value="LysM"/>
    <property type="match status" value="1"/>
</dbReference>
<reference evidence="3" key="1">
    <citation type="submission" date="2022-12" db="EMBL/GenBank/DDBJ databases">
        <title>Clostridium sp. nov., isolated from industrial wastewater.</title>
        <authorList>
            <person name="Jiayan W."/>
        </authorList>
    </citation>
    <scope>NUCLEOTIDE SEQUENCE</scope>
    <source>
        <strain evidence="3">ZC22-4</strain>
    </source>
</reference>
<dbReference type="Gene3D" id="3.40.80.10">
    <property type="entry name" value="Peptidoglycan recognition protein-like"/>
    <property type="match status" value="1"/>
</dbReference>
<dbReference type="CDD" id="cd06583">
    <property type="entry name" value="PGRP"/>
    <property type="match status" value="1"/>
</dbReference>
<keyword evidence="3" id="KW-0378">Hydrolase</keyword>
<dbReference type="Proteomes" id="UP001144612">
    <property type="component" value="Unassembled WGS sequence"/>
</dbReference>
<dbReference type="GO" id="GO:0008745">
    <property type="term" value="F:N-acetylmuramoyl-L-alanine amidase activity"/>
    <property type="evidence" value="ECO:0007669"/>
    <property type="project" value="UniProtKB-EC"/>
</dbReference>
<dbReference type="SMART" id="SM00701">
    <property type="entry name" value="PGRP"/>
    <property type="match status" value="1"/>
</dbReference>
<dbReference type="InterPro" id="IPR015510">
    <property type="entry name" value="PGRP"/>
</dbReference>
<dbReference type="InterPro" id="IPR002502">
    <property type="entry name" value="Amidase_domain"/>
</dbReference>
<organism evidence="3 4">
    <name type="scientific">Clostridium brassicae</name>
    <dbReference type="NCBI Taxonomy" id="2999072"/>
    <lineage>
        <taxon>Bacteria</taxon>
        <taxon>Bacillati</taxon>
        <taxon>Bacillota</taxon>
        <taxon>Clostridia</taxon>
        <taxon>Eubacteriales</taxon>
        <taxon>Clostridiaceae</taxon>
        <taxon>Clostridium</taxon>
    </lineage>
</organism>
<protein>
    <submittedName>
        <fullName evidence="3">N-acetylmuramoyl-L-alanine amidase</fullName>
        <ecNumber evidence="3">3.5.1.28</ecNumber>
    </submittedName>
</protein>
<evidence type="ECO:0000313" key="3">
    <source>
        <dbReference type="EMBL" id="MCY6958436.1"/>
    </source>
</evidence>
<dbReference type="Pfam" id="PF01510">
    <property type="entry name" value="Amidase_2"/>
    <property type="match status" value="1"/>
</dbReference>
<comment type="similarity">
    <text evidence="1">Belongs to the N-acetylmuramoyl-L-alanine amidase 2 family.</text>
</comment>
<comment type="caution">
    <text evidence="3">The sequence shown here is derived from an EMBL/GenBank/DDBJ whole genome shotgun (WGS) entry which is preliminary data.</text>
</comment>
<sequence>MNIIETNLNFRPLSPRSSTKAIVLHHTQHKTWNVFDVHNFHKNERGWSGIGYHFLVDKRGKIFRGRPEDTLGAHCLHHNHYTLGISVQGDYMKEHMPNSQKQSVINLCRYLCQKYNIGIIKGHNEIASTDCPGTNYPLTEIKNATLGSKALSYTVKKDDTLWAISKKYNLSVSRLKKLNALSSDIIYSNQVLRIK</sequence>
<dbReference type="SUPFAM" id="SSF54106">
    <property type="entry name" value="LysM domain"/>
    <property type="match status" value="1"/>
</dbReference>
<dbReference type="SUPFAM" id="SSF55846">
    <property type="entry name" value="N-acetylmuramoyl-L-alanine amidase-like"/>
    <property type="match status" value="1"/>
</dbReference>
<dbReference type="InterPro" id="IPR018392">
    <property type="entry name" value="LysM"/>
</dbReference>
<dbReference type="PANTHER" id="PTHR11022:SF41">
    <property type="entry name" value="PEPTIDOGLYCAN-RECOGNITION PROTEIN LC-RELATED"/>
    <property type="match status" value="1"/>
</dbReference>
<dbReference type="RefSeq" id="WP_268060853.1">
    <property type="nucleotide sequence ID" value="NZ_JAPQFJ010000006.1"/>
</dbReference>
<gene>
    <name evidence="3" type="ORF">OW729_07450</name>
</gene>
<dbReference type="EMBL" id="JAPQFJ010000006">
    <property type="protein sequence ID" value="MCY6958436.1"/>
    <property type="molecule type" value="Genomic_DNA"/>
</dbReference>
<dbReference type="PANTHER" id="PTHR11022">
    <property type="entry name" value="PEPTIDOGLYCAN RECOGNITION PROTEIN"/>
    <property type="match status" value="1"/>
</dbReference>
<dbReference type="InterPro" id="IPR036505">
    <property type="entry name" value="Amidase/PGRP_sf"/>
</dbReference>
<evidence type="ECO:0000259" key="2">
    <source>
        <dbReference type="PROSITE" id="PS51782"/>
    </source>
</evidence>
<evidence type="ECO:0000256" key="1">
    <source>
        <dbReference type="ARBA" id="ARBA00007553"/>
    </source>
</evidence>
<dbReference type="CDD" id="cd00118">
    <property type="entry name" value="LysM"/>
    <property type="match status" value="1"/>
</dbReference>
<feature type="domain" description="LysM" evidence="2">
    <location>
        <begin position="151"/>
        <end position="194"/>
    </location>
</feature>
<dbReference type="PROSITE" id="PS51782">
    <property type="entry name" value="LYSM"/>
    <property type="match status" value="1"/>
</dbReference>
<dbReference type="SMART" id="SM00257">
    <property type="entry name" value="LysM"/>
    <property type="match status" value="1"/>
</dbReference>
<accession>A0ABT4D823</accession>
<dbReference type="Gene3D" id="3.10.350.10">
    <property type="entry name" value="LysM domain"/>
    <property type="match status" value="1"/>
</dbReference>
<proteinExistence type="inferred from homology"/>
<dbReference type="EC" id="3.5.1.28" evidence="3"/>
<name>A0ABT4D823_9CLOT</name>
<dbReference type="InterPro" id="IPR036779">
    <property type="entry name" value="LysM_dom_sf"/>
</dbReference>
<evidence type="ECO:0000313" key="4">
    <source>
        <dbReference type="Proteomes" id="UP001144612"/>
    </source>
</evidence>
<keyword evidence="4" id="KW-1185">Reference proteome</keyword>